<accession>A0A5B9FUR9</accession>
<dbReference type="OrthoDB" id="280156at2"/>
<name>A0A5B9FUR9_9FLAO</name>
<evidence type="ECO:0000313" key="1">
    <source>
        <dbReference type="EMBL" id="QEE48467.1"/>
    </source>
</evidence>
<sequence length="159" mass="18840">MENRFEFYTEYNQFLITSDNIKELLSNEGSDDEGYEDRLQSYKNSLIVYTQCYGYVKGELVFIDTAVNNIDYDLYDHIVEAGINVESGKIQILDCPSSLVEYTKHIKPGKYKVRVYSINLDSVKERDLANKTDNDYYKIEIWPDDNMERRVLKRYHDKK</sequence>
<evidence type="ECO:0000313" key="2">
    <source>
        <dbReference type="Proteomes" id="UP000321222"/>
    </source>
</evidence>
<protein>
    <submittedName>
        <fullName evidence="1">Uncharacterized protein</fullName>
    </submittedName>
</protein>
<dbReference type="EMBL" id="CP042831">
    <property type="protein sequence ID" value="QEE48467.1"/>
    <property type="molecule type" value="Genomic_DNA"/>
</dbReference>
<proteinExistence type="predicted"/>
<dbReference type="Proteomes" id="UP000321222">
    <property type="component" value="Chromosome"/>
</dbReference>
<gene>
    <name evidence="1" type="ORF">FUA48_02415</name>
</gene>
<reference evidence="1 2" key="1">
    <citation type="submission" date="2019-08" db="EMBL/GenBank/DDBJ databases">
        <title>Flavobacterium alkalisoli sp. nov., isolated from rhizosphere soil of Suaeda salsa.</title>
        <authorList>
            <person name="Sun J.-Q."/>
            <person name="Xu L."/>
        </authorList>
    </citation>
    <scope>NUCLEOTIDE SEQUENCE [LARGE SCALE GENOMIC DNA]</scope>
    <source>
        <strain evidence="1 2">XS-5</strain>
    </source>
</reference>
<organism evidence="1 2">
    <name type="scientific">Flavobacterium alkalisoli</name>
    <dbReference type="NCBI Taxonomy" id="2602769"/>
    <lineage>
        <taxon>Bacteria</taxon>
        <taxon>Pseudomonadati</taxon>
        <taxon>Bacteroidota</taxon>
        <taxon>Flavobacteriia</taxon>
        <taxon>Flavobacteriales</taxon>
        <taxon>Flavobacteriaceae</taxon>
        <taxon>Flavobacterium</taxon>
    </lineage>
</organism>
<dbReference type="KEGG" id="fak:FUA48_02415"/>
<dbReference type="AlphaFoldDB" id="A0A5B9FUR9"/>
<dbReference type="RefSeq" id="WP_147581951.1">
    <property type="nucleotide sequence ID" value="NZ_CP042831.1"/>
</dbReference>
<keyword evidence="2" id="KW-1185">Reference proteome</keyword>